<gene>
    <name evidence="2" type="ORF">RS022_00320</name>
</gene>
<feature type="region of interest" description="Disordered" evidence="1">
    <location>
        <begin position="21"/>
        <end position="45"/>
    </location>
</feature>
<evidence type="ECO:0000256" key="1">
    <source>
        <dbReference type="SAM" id="MobiDB-lite"/>
    </source>
</evidence>
<accession>A0ABY7BQH1</accession>
<dbReference type="Proteomes" id="UP001164727">
    <property type="component" value="Chromosome"/>
</dbReference>
<keyword evidence="3" id="KW-1185">Reference proteome</keyword>
<evidence type="ECO:0000313" key="3">
    <source>
        <dbReference type="Proteomes" id="UP001164727"/>
    </source>
</evidence>
<feature type="compositionally biased region" description="Pro residues" evidence="1">
    <location>
        <begin position="30"/>
        <end position="45"/>
    </location>
</feature>
<dbReference type="EMBL" id="CP114006">
    <property type="protein sequence ID" value="WAN63043.1"/>
    <property type="molecule type" value="Genomic_DNA"/>
</dbReference>
<reference evidence="2 3" key="1">
    <citation type="journal article" date="2023" name="Microbiol. Resour. Announc.">
        <title>Complete Genome of 'Candidatus Phytoplasma rubi' RS, a Phytopathogenic Bacterium Associated with Rubus Stunt Disease.</title>
        <authorList>
            <person name="Duckeck D."/>
            <person name="Zubert C."/>
            <person name="Bohm J.W."/>
            <person name="Carminati G."/>
            <person name="Schneider B."/>
            <person name="Kube M."/>
        </authorList>
    </citation>
    <scope>NUCLEOTIDE SEQUENCE [LARGE SCALE GENOMIC DNA]</scope>
    <source>
        <strain evidence="2 3">RS</strain>
    </source>
</reference>
<sequence>MKKKKKTNLRVSLKNFLKSKKCPNFWNGEHPPPPSPPHPPYHQTF</sequence>
<name>A0ABY7BQH1_9MOLU</name>
<protein>
    <submittedName>
        <fullName evidence="2">Uncharacterized protein</fullName>
    </submittedName>
</protein>
<organism evidence="2 3">
    <name type="scientific">Candidatus Phytoplasma rubi</name>
    <dbReference type="NCBI Taxonomy" id="399025"/>
    <lineage>
        <taxon>Bacteria</taxon>
        <taxon>Bacillati</taxon>
        <taxon>Mycoplasmatota</taxon>
        <taxon>Mollicutes</taxon>
        <taxon>Acholeplasmatales</taxon>
        <taxon>Acholeplasmataceae</taxon>
        <taxon>Candidatus Phytoplasma</taxon>
        <taxon>16SrV (Elm yellows group)</taxon>
    </lineage>
</organism>
<proteinExistence type="predicted"/>
<evidence type="ECO:0000313" key="2">
    <source>
        <dbReference type="EMBL" id="WAN63043.1"/>
    </source>
</evidence>